<evidence type="ECO:0000313" key="1">
    <source>
        <dbReference type="EMBL" id="MFC0527266.1"/>
    </source>
</evidence>
<dbReference type="InterPro" id="IPR029063">
    <property type="entry name" value="SAM-dependent_MTases_sf"/>
</dbReference>
<dbReference type="SUPFAM" id="SSF53335">
    <property type="entry name" value="S-adenosyl-L-methionine-dependent methyltransferases"/>
    <property type="match status" value="1"/>
</dbReference>
<reference evidence="1 2" key="1">
    <citation type="submission" date="2024-09" db="EMBL/GenBank/DDBJ databases">
        <authorList>
            <person name="Sun Q."/>
            <person name="Mori K."/>
        </authorList>
    </citation>
    <scope>NUCLEOTIDE SEQUENCE [LARGE SCALE GENOMIC DNA]</scope>
    <source>
        <strain evidence="1 2">TBRC 3947</strain>
    </source>
</reference>
<protein>
    <submittedName>
        <fullName evidence="1">Methyltransferase domain-containing protein</fullName>
    </submittedName>
</protein>
<dbReference type="Gene3D" id="3.40.50.150">
    <property type="entry name" value="Vaccinia Virus protein VP39"/>
    <property type="match status" value="1"/>
</dbReference>
<organism evidence="1 2">
    <name type="scientific">Phytohabitans kaempferiae</name>
    <dbReference type="NCBI Taxonomy" id="1620943"/>
    <lineage>
        <taxon>Bacteria</taxon>
        <taxon>Bacillati</taxon>
        <taxon>Actinomycetota</taxon>
        <taxon>Actinomycetes</taxon>
        <taxon>Micromonosporales</taxon>
        <taxon>Micromonosporaceae</taxon>
    </lineage>
</organism>
<dbReference type="Pfam" id="PF13489">
    <property type="entry name" value="Methyltransf_23"/>
    <property type="match status" value="1"/>
</dbReference>
<dbReference type="EMBL" id="JBHLUH010000007">
    <property type="protein sequence ID" value="MFC0527266.1"/>
    <property type="molecule type" value="Genomic_DNA"/>
</dbReference>
<dbReference type="GO" id="GO:0008168">
    <property type="term" value="F:methyltransferase activity"/>
    <property type="evidence" value="ECO:0007669"/>
    <property type="project" value="UniProtKB-KW"/>
</dbReference>
<proteinExistence type="predicted"/>
<gene>
    <name evidence="1" type="ORF">ACFFIA_06300</name>
</gene>
<name>A0ABV6LXY0_9ACTN</name>
<keyword evidence="1" id="KW-0808">Transferase</keyword>
<dbReference type="Proteomes" id="UP001589867">
    <property type="component" value="Unassembled WGS sequence"/>
</dbReference>
<keyword evidence="2" id="KW-1185">Reference proteome</keyword>
<evidence type="ECO:0000313" key="2">
    <source>
        <dbReference type="Proteomes" id="UP001589867"/>
    </source>
</evidence>
<comment type="caution">
    <text evidence="1">The sequence shown here is derived from an EMBL/GenBank/DDBJ whole genome shotgun (WGS) entry which is preliminary data.</text>
</comment>
<keyword evidence="1" id="KW-0489">Methyltransferase</keyword>
<dbReference type="GO" id="GO:0032259">
    <property type="term" value="P:methylation"/>
    <property type="evidence" value="ECO:0007669"/>
    <property type="project" value="UniProtKB-KW"/>
</dbReference>
<sequence>MRTASDTDLDVRREVYLAAALDAFSIGRLAGLPHLSGARCLDLGVGGSAVPVWLADRVGTEGEVVVADAEPLPPGLLAPGRYALIRARLLLMRTPHPEALLRRLAAALAPGGTLVVEDWHLWPDDAVLAAPSARDAHLVDRCLRLLAEQVLPALGVDPGWAPRAHTAARAAGLTTVDTAIHAPVWAAGEPGALLLAVDLARHHRRYLAAGVAPAELDRVRQLVTDPGSGLVLRGHLLYSTCGGAGFY</sequence>
<dbReference type="RefSeq" id="WP_377246830.1">
    <property type="nucleotide sequence ID" value="NZ_JBHLUH010000007.1"/>
</dbReference>
<accession>A0ABV6LXY0</accession>